<dbReference type="STRING" id="633149.Bresu_1754"/>
<accession>D9QH99</accession>
<evidence type="ECO:0000256" key="1">
    <source>
        <dbReference type="SAM" id="Phobius"/>
    </source>
</evidence>
<keyword evidence="3" id="KW-1185">Reference proteome</keyword>
<dbReference type="InterPro" id="IPR002798">
    <property type="entry name" value="SpoIIM-like"/>
</dbReference>
<dbReference type="PANTHER" id="PTHR35337">
    <property type="entry name" value="SLR1478 PROTEIN"/>
    <property type="match status" value="1"/>
</dbReference>
<evidence type="ECO:0000313" key="3">
    <source>
        <dbReference type="Proteomes" id="UP000002696"/>
    </source>
</evidence>
<reference evidence="3" key="1">
    <citation type="journal article" date="2011" name="J. Bacteriol.">
        <title>Genome sequences of eight morphologically diverse alphaproteobacteria.</title>
        <authorList>
            <consortium name="US DOE Joint Genome Institute"/>
            <person name="Brown P.J."/>
            <person name="Kysela D.T."/>
            <person name="Buechlein A."/>
            <person name="Hemmerich C."/>
            <person name="Brun Y.V."/>
        </authorList>
    </citation>
    <scope>NUCLEOTIDE SEQUENCE [LARGE SCALE GENOMIC DNA]</scope>
    <source>
        <strain evidence="3">ATCC 15264 / DSM 4735 / LMG 14903 / NBRC 16000 / CB 81</strain>
    </source>
</reference>
<evidence type="ECO:0000313" key="2">
    <source>
        <dbReference type="EMBL" id="ADL01065.1"/>
    </source>
</evidence>
<feature type="transmembrane region" description="Helical" evidence="1">
    <location>
        <begin position="244"/>
        <end position="263"/>
    </location>
</feature>
<dbReference type="HOGENOM" id="CLU_069787_0_0_5"/>
<proteinExistence type="predicted"/>
<dbReference type="EMBL" id="CP002102">
    <property type="protein sequence ID" value="ADL01065.1"/>
    <property type="molecule type" value="Genomic_DNA"/>
</dbReference>
<keyword evidence="1" id="KW-0472">Membrane</keyword>
<organism evidence="2 3">
    <name type="scientific">Brevundimonas subvibrioides (strain ATCC 15264 / DSM 4735 / LMG 14903 / NBRC 16000 / CB 81)</name>
    <name type="common">Caulobacter subvibrioides</name>
    <dbReference type="NCBI Taxonomy" id="633149"/>
    <lineage>
        <taxon>Bacteria</taxon>
        <taxon>Pseudomonadati</taxon>
        <taxon>Pseudomonadota</taxon>
        <taxon>Alphaproteobacteria</taxon>
        <taxon>Caulobacterales</taxon>
        <taxon>Caulobacteraceae</taxon>
        <taxon>Brevundimonas</taxon>
    </lineage>
</organism>
<dbReference type="Proteomes" id="UP000002696">
    <property type="component" value="Chromosome"/>
</dbReference>
<gene>
    <name evidence="2" type="ordered locus">Bresu_1754</name>
</gene>
<feature type="transmembrane region" description="Helical" evidence="1">
    <location>
        <begin position="218"/>
        <end position="238"/>
    </location>
</feature>
<feature type="transmembrane region" description="Helical" evidence="1">
    <location>
        <begin position="118"/>
        <end position="137"/>
    </location>
</feature>
<name>D9QH99_BRESC</name>
<protein>
    <recommendedName>
        <fullName evidence="4">Stage II sporulation protein M</fullName>
    </recommendedName>
</protein>
<dbReference type="PANTHER" id="PTHR35337:SF1">
    <property type="entry name" value="SLR1478 PROTEIN"/>
    <property type="match status" value="1"/>
</dbReference>
<dbReference type="KEGG" id="bsb:Bresu_1754"/>
<feature type="transmembrane region" description="Helical" evidence="1">
    <location>
        <begin position="275"/>
        <end position="297"/>
    </location>
</feature>
<keyword evidence="1" id="KW-0812">Transmembrane</keyword>
<keyword evidence="1" id="KW-1133">Transmembrane helix</keyword>
<dbReference type="AlphaFoldDB" id="D9QH99"/>
<feature type="transmembrane region" description="Helical" evidence="1">
    <location>
        <begin position="309"/>
        <end position="328"/>
    </location>
</feature>
<evidence type="ECO:0008006" key="4">
    <source>
        <dbReference type="Google" id="ProtNLM"/>
    </source>
</evidence>
<dbReference type="Pfam" id="PF01944">
    <property type="entry name" value="SpoIIM"/>
    <property type="match status" value="1"/>
</dbReference>
<sequence>MTGTPSPHTLRSQRFRRERQADWARLERLMDKVEKGSAAQLTDDEILAIPVLYRSTLSALSVARETSLDRGLVEFLETLSARAYFFVYGSRTTLQDRLASFFSNDWPASVRSLWRETLVSGALMLLGAFVAAWLVSIEPDWFYAFVPADLAGGRDPAASTETLRATLDGSEDQPGLSVFAAYLFTHNAQVAILAFALGFSLCVPTALLMLYNGTMLGAFFALFASRGLGVELGGWLLIHGVTELFAVTLAGAAGLKIGWAVAFPADRSRLDAAIAAGRTAAVAMGGVVVMLFVAGLLEGFGRQLIVDTGVRYAVAAFTGLVWTAYFYGPRGRTFRGL</sequence>
<dbReference type="RefSeq" id="WP_013269167.1">
    <property type="nucleotide sequence ID" value="NC_014375.1"/>
</dbReference>
<dbReference type="eggNOG" id="COG1300">
    <property type="taxonomic scope" value="Bacteria"/>
</dbReference>
<dbReference type="InParanoid" id="D9QH99"/>